<dbReference type="Gene3D" id="3.30.730.10">
    <property type="entry name" value="AP2/ERF domain"/>
    <property type="match status" value="1"/>
</dbReference>
<keyword evidence="3" id="KW-0238">DNA-binding</keyword>
<evidence type="ECO:0000256" key="4">
    <source>
        <dbReference type="ARBA" id="ARBA00023159"/>
    </source>
</evidence>
<dbReference type="CDD" id="cd00018">
    <property type="entry name" value="AP2"/>
    <property type="match status" value="1"/>
</dbReference>
<evidence type="ECO:0000256" key="3">
    <source>
        <dbReference type="ARBA" id="ARBA00023125"/>
    </source>
</evidence>
<dbReference type="AlphaFoldDB" id="A0A5C7H9N1"/>
<dbReference type="InterPro" id="IPR016177">
    <property type="entry name" value="DNA-bd_dom_sf"/>
</dbReference>
<evidence type="ECO:0000256" key="1">
    <source>
        <dbReference type="ARBA" id="ARBA00004123"/>
    </source>
</evidence>
<keyword evidence="10" id="KW-1185">Reference proteome</keyword>
<dbReference type="PANTHER" id="PTHR31985:SF100">
    <property type="entry name" value="ETHYLENE-RESPONSIVE TRANSCRIPTION FACTOR ERF022"/>
    <property type="match status" value="1"/>
</dbReference>
<keyword evidence="2" id="KW-0805">Transcription regulation</keyword>
<dbReference type="GO" id="GO:0005634">
    <property type="term" value="C:nucleus"/>
    <property type="evidence" value="ECO:0007669"/>
    <property type="project" value="UniProtKB-SubCell"/>
</dbReference>
<proteinExistence type="inferred from homology"/>
<dbReference type="PROSITE" id="PS51032">
    <property type="entry name" value="AP2_ERF"/>
    <property type="match status" value="1"/>
</dbReference>
<evidence type="ECO:0000256" key="2">
    <source>
        <dbReference type="ARBA" id="ARBA00023015"/>
    </source>
</evidence>
<dbReference type="EMBL" id="VAHF01000010">
    <property type="protein sequence ID" value="TXG53449.1"/>
    <property type="molecule type" value="Genomic_DNA"/>
</dbReference>
<dbReference type="GO" id="GO:0003677">
    <property type="term" value="F:DNA binding"/>
    <property type="evidence" value="ECO:0007669"/>
    <property type="project" value="UniProtKB-KW"/>
</dbReference>
<evidence type="ECO:0000256" key="7">
    <source>
        <dbReference type="ARBA" id="ARBA00024343"/>
    </source>
</evidence>
<name>A0A5C7H9N1_9ROSI</name>
<dbReference type="OrthoDB" id="688329at2759"/>
<keyword evidence="6" id="KW-0539">Nucleus</keyword>
<keyword evidence="4" id="KW-0010">Activator</keyword>
<dbReference type="SUPFAM" id="SSF54171">
    <property type="entry name" value="DNA-binding domain"/>
    <property type="match status" value="1"/>
</dbReference>
<evidence type="ECO:0000259" key="8">
    <source>
        <dbReference type="PROSITE" id="PS51032"/>
    </source>
</evidence>
<reference evidence="10" key="1">
    <citation type="journal article" date="2019" name="Gigascience">
        <title>De novo genome assembly of the endangered Acer yangbiense, a plant species with extremely small populations endemic to Yunnan Province, China.</title>
        <authorList>
            <person name="Yang J."/>
            <person name="Wariss H.M."/>
            <person name="Tao L."/>
            <person name="Zhang R."/>
            <person name="Yun Q."/>
            <person name="Hollingsworth P."/>
            <person name="Dao Z."/>
            <person name="Luo G."/>
            <person name="Guo H."/>
            <person name="Ma Y."/>
            <person name="Sun W."/>
        </authorList>
    </citation>
    <scope>NUCLEOTIDE SEQUENCE [LARGE SCALE GENOMIC DNA]</scope>
    <source>
        <strain evidence="10">cv. Malutang</strain>
    </source>
</reference>
<dbReference type="FunFam" id="3.30.730.10:FF:000001">
    <property type="entry name" value="Ethylene-responsive transcription factor 2"/>
    <property type="match status" value="1"/>
</dbReference>
<dbReference type="SMART" id="SM00380">
    <property type="entry name" value="AP2"/>
    <property type="match status" value="1"/>
</dbReference>
<evidence type="ECO:0000313" key="9">
    <source>
        <dbReference type="EMBL" id="TXG53449.1"/>
    </source>
</evidence>
<evidence type="ECO:0000313" key="10">
    <source>
        <dbReference type="Proteomes" id="UP000323000"/>
    </source>
</evidence>
<dbReference type="InterPro" id="IPR001471">
    <property type="entry name" value="AP2/ERF_dom"/>
</dbReference>
<sequence>MSMGVKPAAGGGRRNRTCVRCYEETETRGVAAGGLPKILAAGLAWEAISPGTSDETVTDTGRGATGGRLEFTAVGLPWEEFGAARLEETAGSGDDGDTVSVAATMDGGAAAVANDGVNPSSYRGIRKRKWGKWVSEIRQPGTKTRIWLGSYETPEMAAAAYDAAAFHIRGRGAQLNFPELAGSLPRPASSSAEDVQMAAQQAALSFKKPVLQMSDPDLNAGPVRVGLSPSQIQAINESPLDSPKMWMTELMAGTVFSGEETFFPNNFEWEETQVNSIWD</sequence>
<accession>A0A5C7H9N1</accession>
<dbReference type="Proteomes" id="UP000323000">
    <property type="component" value="Chromosome 10"/>
</dbReference>
<dbReference type="InterPro" id="IPR036955">
    <property type="entry name" value="AP2/ERF_dom_sf"/>
</dbReference>
<protein>
    <recommendedName>
        <fullName evidence="8">AP2/ERF domain-containing protein</fullName>
    </recommendedName>
</protein>
<dbReference type="PRINTS" id="PR00367">
    <property type="entry name" value="ETHRSPELEMNT"/>
</dbReference>
<evidence type="ECO:0000256" key="6">
    <source>
        <dbReference type="ARBA" id="ARBA00023242"/>
    </source>
</evidence>
<keyword evidence="5" id="KW-0804">Transcription</keyword>
<dbReference type="GO" id="GO:0003700">
    <property type="term" value="F:DNA-binding transcription factor activity"/>
    <property type="evidence" value="ECO:0007669"/>
    <property type="project" value="InterPro"/>
</dbReference>
<comment type="similarity">
    <text evidence="7">Belongs to the AP2/ERF transcription factor family. ERF subfamily.</text>
</comment>
<evidence type="ECO:0000256" key="5">
    <source>
        <dbReference type="ARBA" id="ARBA00023163"/>
    </source>
</evidence>
<dbReference type="PANTHER" id="PTHR31985">
    <property type="entry name" value="ETHYLENE-RESPONSIVE TRANSCRIPTION FACTOR ERF042-RELATED"/>
    <property type="match status" value="1"/>
</dbReference>
<feature type="domain" description="AP2/ERF" evidence="8">
    <location>
        <begin position="121"/>
        <end position="178"/>
    </location>
</feature>
<comment type="subcellular location">
    <subcellularLocation>
        <location evidence="1">Nucleus</location>
    </subcellularLocation>
</comment>
<gene>
    <name evidence="9" type="ORF">EZV62_022618</name>
</gene>
<comment type="caution">
    <text evidence="9">The sequence shown here is derived from an EMBL/GenBank/DDBJ whole genome shotgun (WGS) entry which is preliminary data.</text>
</comment>
<organism evidence="9 10">
    <name type="scientific">Acer yangbiense</name>
    <dbReference type="NCBI Taxonomy" id="1000413"/>
    <lineage>
        <taxon>Eukaryota</taxon>
        <taxon>Viridiplantae</taxon>
        <taxon>Streptophyta</taxon>
        <taxon>Embryophyta</taxon>
        <taxon>Tracheophyta</taxon>
        <taxon>Spermatophyta</taxon>
        <taxon>Magnoliopsida</taxon>
        <taxon>eudicotyledons</taxon>
        <taxon>Gunneridae</taxon>
        <taxon>Pentapetalae</taxon>
        <taxon>rosids</taxon>
        <taxon>malvids</taxon>
        <taxon>Sapindales</taxon>
        <taxon>Sapindaceae</taxon>
        <taxon>Hippocastanoideae</taxon>
        <taxon>Acereae</taxon>
        <taxon>Acer</taxon>
    </lineage>
</organism>
<dbReference type="InterPro" id="IPR051032">
    <property type="entry name" value="AP2/ERF_TF_ERF_subfamily"/>
</dbReference>
<dbReference type="Pfam" id="PF00847">
    <property type="entry name" value="AP2"/>
    <property type="match status" value="1"/>
</dbReference>